<comment type="caution">
    <text evidence="3">The sequence shown here is derived from an EMBL/GenBank/DDBJ whole genome shotgun (WGS) entry which is preliminary data.</text>
</comment>
<dbReference type="PANTHER" id="PTHR46277:SF3">
    <property type="entry name" value="BINDING PROTEIN, PUTATIVE-RELATED"/>
    <property type="match status" value="1"/>
</dbReference>
<evidence type="ECO:0000313" key="4">
    <source>
        <dbReference type="EMBL" id="CAL4798595.1"/>
    </source>
</evidence>
<feature type="region of interest" description="Disordered" evidence="1">
    <location>
        <begin position="42"/>
        <end position="66"/>
    </location>
</feature>
<dbReference type="Gene3D" id="3.40.525.10">
    <property type="entry name" value="CRAL-TRIO lipid binding domain"/>
    <property type="match status" value="1"/>
</dbReference>
<evidence type="ECO:0000259" key="2">
    <source>
        <dbReference type="PROSITE" id="PS50191"/>
    </source>
</evidence>
<dbReference type="AlphaFoldDB" id="A0A9P1DMC0"/>
<feature type="domain" description="CRAL-TRIO" evidence="2">
    <location>
        <begin position="160"/>
        <end position="302"/>
    </location>
</feature>
<dbReference type="SUPFAM" id="SSF52087">
    <property type="entry name" value="CRAL/TRIO domain"/>
    <property type="match status" value="1"/>
</dbReference>
<protein>
    <recommendedName>
        <fullName evidence="2">CRAL-TRIO domain-containing protein</fullName>
    </recommendedName>
</protein>
<evidence type="ECO:0000256" key="1">
    <source>
        <dbReference type="SAM" id="MobiDB-lite"/>
    </source>
</evidence>
<reference evidence="4 5" key="2">
    <citation type="submission" date="2024-05" db="EMBL/GenBank/DDBJ databases">
        <authorList>
            <person name="Chen Y."/>
            <person name="Shah S."/>
            <person name="Dougan E. K."/>
            <person name="Thang M."/>
            <person name="Chan C."/>
        </authorList>
    </citation>
    <scope>NUCLEOTIDE SEQUENCE [LARGE SCALE GENOMIC DNA]</scope>
</reference>
<dbReference type="PROSITE" id="PS50191">
    <property type="entry name" value="CRAL_TRIO"/>
    <property type="match status" value="1"/>
</dbReference>
<dbReference type="CDD" id="cd00170">
    <property type="entry name" value="SEC14"/>
    <property type="match status" value="1"/>
</dbReference>
<reference evidence="3" key="1">
    <citation type="submission" date="2022-10" db="EMBL/GenBank/DDBJ databases">
        <authorList>
            <person name="Chen Y."/>
            <person name="Dougan E. K."/>
            <person name="Chan C."/>
            <person name="Rhodes N."/>
            <person name="Thang M."/>
        </authorList>
    </citation>
    <scope>NUCLEOTIDE SEQUENCE</scope>
</reference>
<dbReference type="Pfam" id="PF00650">
    <property type="entry name" value="CRAL_TRIO"/>
    <property type="match status" value="1"/>
</dbReference>
<evidence type="ECO:0000313" key="5">
    <source>
        <dbReference type="Proteomes" id="UP001152797"/>
    </source>
</evidence>
<dbReference type="EMBL" id="CAMXCT010005068">
    <property type="protein sequence ID" value="CAI4011283.1"/>
    <property type="molecule type" value="Genomic_DNA"/>
</dbReference>
<evidence type="ECO:0000313" key="3">
    <source>
        <dbReference type="EMBL" id="CAI4011283.1"/>
    </source>
</evidence>
<sequence length="313" mass="35039">MIFAMVTVGCGCFLGSEPAGASLHWAFGRSWFRKLPRPLPSPCVAEGEPETEQSVAEEPDSEAPEALNTLESPVPRNTETASEETAINELDCPESPASYVALRKAFHDAPRQELCRFAVGWPKAPAAVAAYEDHRKWREMSEPKQLFQAREQVPQWISKGRFLAKDESPVLLLQIARTDSKKAPELYFKALCCSIDEQLSGSEFQRITVLLDVRGGAGWPNPKPHELLPLLRIATRQLPLHYPGVLHRIILYPVPVAAALFTRMALAFVDSITRSRICLISERSKGGFEKHLEEYVSKESLPPYAWERHPNLS</sequence>
<accession>A0A9P1DMC0</accession>
<organism evidence="3">
    <name type="scientific">Cladocopium goreaui</name>
    <dbReference type="NCBI Taxonomy" id="2562237"/>
    <lineage>
        <taxon>Eukaryota</taxon>
        <taxon>Sar</taxon>
        <taxon>Alveolata</taxon>
        <taxon>Dinophyceae</taxon>
        <taxon>Suessiales</taxon>
        <taxon>Symbiodiniaceae</taxon>
        <taxon>Cladocopium</taxon>
    </lineage>
</organism>
<dbReference type="EMBL" id="CAMXCT030005068">
    <property type="protein sequence ID" value="CAL4798595.1"/>
    <property type="molecule type" value="Genomic_DNA"/>
</dbReference>
<dbReference type="Proteomes" id="UP001152797">
    <property type="component" value="Unassembled WGS sequence"/>
</dbReference>
<dbReference type="PANTHER" id="PTHR46277">
    <property type="entry name" value="OS03G0850700 PROTEIN"/>
    <property type="match status" value="1"/>
</dbReference>
<dbReference type="InterPro" id="IPR001251">
    <property type="entry name" value="CRAL-TRIO_dom"/>
</dbReference>
<keyword evidence="5" id="KW-1185">Reference proteome</keyword>
<gene>
    <name evidence="3" type="ORF">C1SCF055_LOCUS36462</name>
</gene>
<name>A0A9P1DMC0_9DINO</name>
<proteinExistence type="predicted"/>
<dbReference type="EMBL" id="CAMXCT020005068">
    <property type="protein sequence ID" value="CAL1164658.1"/>
    <property type="molecule type" value="Genomic_DNA"/>
</dbReference>
<feature type="compositionally biased region" description="Acidic residues" evidence="1">
    <location>
        <begin position="47"/>
        <end position="63"/>
    </location>
</feature>
<dbReference type="InterPro" id="IPR036865">
    <property type="entry name" value="CRAL-TRIO_dom_sf"/>
</dbReference>
<dbReference type="OrthoDB" id="412090at2759"/>